<comment type="similarity">
    <text evidence="3">Belongs to the NapC/NirT/NrfH family.</text>
</comment>
<keyword evidence="10 14" id="KW-0249">Electron transport</keyword>
<evidence type="ECO:0000256" key="2">
    <source>
        <dbReference type="ARBA" id="ARBA00006417"/>
    </source>
</evidence>
<keyword evidence="9 14" id="KW-0479">Metal-binding</keyword>
<feature type="binding site" description="covalent" evidence="15">
    <location>
        <position position="145"/>
    </location>
    <ligand>
        <name>heme</name>
        <dbReference type="ChEBI" id="CHEBI:30413"/>
        <label>3</label>
    </ligand>
</feature>
<dbReference type="GO" id="GO:0005506">
    <property type="term" value="F:iron ion binding"/>
    <property type="evidence" value="ECO:0007669"/>
    <property type="project" value="UniProtKB-UniRule"/>
</dbReference>
<dbReference type="InterPro" id="IPR051174">
    <property type="entry name" value="Cytochrome_c-type_ET"/>
</dbReference>
<feature type="binding site" description="covalent" evidence="15">
    <location>
        <position position="343"/>
    </location>
    <ligand>
        <name>heme</name>
        <dbReference type="ChEBI" id="CHEBI:30413"/>
        <label>5</label>
    </ligand>
</feature>
<dbReference type="FunFam" id="1.10.3820.10:FF:000001">
    <property type="entry name" value="Cytochrome c-type protein"/>
    <property type="match status" value="1"/>
</dbReference>
<keyword evidence="13 14" id="KW-0472">Membrane</keyword>
<evidence type="ECO:0000259" key="18">
    <source>
        <dbReference type="Pfam" id="PF03264"/>
    </source>
</evidence>
<feature type="binding site" description="axial binding residue" evidence="16">
    <location>
        <position position="86"/>
    </location>
    <ligand>
        <name>heme</name>
        <dbReference type="ChEBI" id="CHEBI:30413"/>
        <label>2</label>
    </ligand>
    <ligandPart>
        <name>Fe</name>
        <dbReference type="ChEBI" id="CHEBI:18248"/>
    </ligandPart>
</feature>
<gene>
    <name evidence="19" type="primary">torC</name>
    <name evidence="19" type="ORF">DD235_15670</name>
</gene>
<feature type="binding site" description="covalent" evidence="15">
    <location>
        <position position="82"/>
    </location>
    <ligand>
        <name>heme</name>
        <dbReference type="ChEBI" id="CHEBI:30413"/>
        <label>2</label>
    </ligand>
</feature>
<keyword evidence="6 14" id="KW-0997">Cell inner membrane</keyword>
<evidence type="ECO:0000256" key="13">
    <source>
        <dbReference type="ARBA" id="ARBA00023136"/>
    </source>
</evidence>
<keyword evidence="12 14" id="KW-0408">Iron</keyword>
<organism evidence="19 20">
    <name type="scientific">Corticimicrobacter populi</name>
    <dbReference type="NCBI Taxonomy" id="2175229"/>
    <lineage>
        <taxon>Bacteria</taxon>
        <taxon>Pseudomonadati</taxon>
        <taxon>Pseudomonadota</taxon>
        <taxon>Betaproteobacteria</taxon>
        <taxon>Burkholderiales</taxon>
        <taxon>Alcaligenaceae</taxon>
        <taxon>Corticimicrobacter</taxon>
    </lineage>
</organism>
<dbReference type="SUPFAM" id="SSF48695">
    <property type="entry name" value="Multiheme cytochromes"/>
    <property type="match status" value="1"/>
</dbReference>
<feature type="transmembrane region" description="Helical" evidence="17">
    <location>
        <begin position="21"/>
        <end position="39"/>
    </location>
</feature>
<feature type="binding site" description="covalent" evidence="15">
    <location>
        <position position="142"/>
    </location>
    <ligand>
        <name>heme</name>
        <dbReference type="ChEBI" id="CHEBI:30413"/>
        <label>3</label>
    </ligand>
</feature>
<keyword evidence="20" id="KW-1185">Reference proteome</keyword>
<dbReference type="InterPro" id="IPR036280">
    <property type="entry name" value="Multihaem_cyt_sf"/>
</dbReference>
<comment type="similarity">
    <text evidence="2 14">Belongs to the TorC/TorY family.</text>
</comment>
<evidence type="ECO:0000256" key="9">
    <source>
        <dbReference type="ARBA" id="ARBA00022723"/>
    </source>
</evidence>
<reference evidence="20" key="1">
    <citation type="submission" date="2018-05" db="EMBL/GenBank/DDBJ databases">
        <authorList>
            <person name="Li Y."/>
        </authorList>
    </citation>
    <scope>NUCLEOTIDE SEQUENCE [LARGE SCALE GENOMIC DNA]</scope>
    <source>
        <strain evidence="20">3d-2-2</strain>
    </source>
</reference>
<feature type="binding site" description="axial binding residue" evidence="16">
    <location>
        <position position="344"/>
    </location>
    <ligand>
        <name>heme</name>
        <dbReference type="ChEBI" id="CHEBI:30413"/>
        <label>5</label>
    </ligand>
    <ligandPart>
        <name>Fe</name>
        <dbReference type="ChEBI" id="CHEBI:18248"/>
    </ligandPart>
</feature>
<keyword evidence="11 17" id="KW-1133">Transmembrane helix</keyword>
<protein>
    <recommendedName>
        <fullName evidence="14">Cytochrome c-type protein</fullName>
    </recommendedName>
</protein>
<evidence type="ECO:0000256" key="5">
    <source>
        <dbReference type="ARBA" id="ARBA00022475"/>
    </source>
</evidence>
<feature type="domain" description="NapC/NirT cytochrome c N-terminal" evidence="18">
    <location>
        <begin position="15"/>
        <end position="187"/>
    </location>
</feature>
<feature type="binding site" description="covalent" evidence="15">
    <location>
        <position position="55"/>
    </location>
    <ligand>
        <name>heme</name>
        <dbReference type="ChEBI" id="CHEBI:30413"/>
        <label>1</label>
    </ligand>
</feature>
<dbReference type="RefSeq" id="WP_109063056.1">
    <property type="nucleotide sequence ID" value="NZ_QETA01000008.1"/>
</dbReference>
<dbReference type="Gene3D" id="1.10.3820.10">
    <property type="entry name" value="Di-heme elbow motif domain"/>
    <property type="match status" value="1"/>
</dbReference>
<dbReference type="PIRSF" id="PIRSF000014">
    <property type="entry name" value="4_hem_cytch_TorC"/>
    <property type="match status" value="1"/>
</dbReference>
<evidence type="ECO:0000256" key="14">
    <source>
        <dbReference type="PIRNR" id="PIRNR000014"/>
    </source>
</evidence>
<dbReference type="GO" id="GO:0005886">
    <property type="term" value="C:plasma membrane"/>
    <property type="evidence" value="ECO:0007669"/>
    <property type="project" value="UniProtKB-SubCell"/>
</dbReference>
<comment type="caution">
    <text evidence="19">The sequence shown here is derived from an EMBL/GenBank/DDBJ whole genome shotgun (WGS) entry which is preliminary data.</text>
</comment>
<dbReference type="GO" id="GO:0009055">
    <property type="term" value="F:electron transfer activity"/>
    <property type="evidence" value="ECO:0007669"/>
    <property type="project" value="UniProtKB-UniRule"/>
</dbReference>
<dbReference type="Proteomes" id="UP000245212">
    <property type="component" value="Unassembled WGS sequence"/>
</dbReference>
<feature type="binding site" description="covalent" evidence="15">
    <location>
        <position position="85"/>
    </location>
    <ligand>
        <name>heme</name>
        <dbReference type="ChEBI" id="CHEBI:30413"/>
        <label>2</label>
    </ligand>
</feature>
<dbReference type="InterPro" id="IPR005126">
    <property type="entry name" value="NapC/NirT_cyt_c_N"/>
</dbReference>
<feature type="binding site" description="covalent" evidence="15">
    <location>
        <position position="52"/>
    </location>
    <ligand>
        <name>heme</name>
        <dbReference type="ChEBI" id="CHEBI:30413"/>
        <label>1</label>
    </ligand>
</feature>
<evidence type="ECO:0000256" key="12">
    <source>
        <dbReference type="ARBA" id="ARBA00023004"/>
    </source>
</evidence>
<name>A0A2V1JXW5_9BURK</name>
<evidence type="ECO:0000256" key="1">
    <source>
        <dbReference type="ARBA" id="ARBA00004249"/>
    </source>
</evidence>
<proteinExistence type="inferred from homology"/>
<feature type="binding site" description="axial binding residue" evidence="16">
    <location>
        <position position="56"/>
    </location>
    <ligand>
        <name>heme</name>
        <dbReference type="ChEBI" id="CHEBI:30413"/>
        <label>1</label>
    </ligand>
    <ligandPart>
        <name>Fe</name>
        <dbReference type="ChEBI" id="CHEBI:18248"/>
    </ligandPart>
</feature>
<evidence type="ECO:0000256" key="15">
    <source>
        <dbReference type="PIRSR" id="PIRSR000014-1"/>
    </source>
</evidence>
<feature type="binding site" description="covalent" evidence="15">
    <location>
        <position position="174"/>
    </location>
    <ligand>
        <name>heme</name>
        <dbReference type="ChEBI" id="CHEBI:30413"/>
        <label>4</label>
    </ligand>
</feature>
<dbReference type="PANTHER" id="PTHR30333">
    <property type="entry name" value="CYTOCHROME C-TYPE PROTEIN"/>
    <property type="match status" value="1"/>
</dbReference>
<dbReference type="GO" id="GO:0009061">
    <property type="term" value="P:anaerobic respiration"/>
    <property type="evidence" value="ECO:0007669"/>
    <property type="project" value="TreeGrafter"/>
</dbReference>
<dbReference type="EMBL" id="QETA01000008">
    <property type="protein sequence ID" value="PWF21249.1"/>
    <property type="molecule type" value="Genomic_DNA"/>
</dbReference>
<dbReference type="GO" id="GO:0020037">
    <property type="term" value="F:heme binding"/>
    <property type="evidence" value="ECO:0007669"/>
    <property type="project" value="UniProtKB-UniRule"/>
</dbReference>
<keyword evidence="5 14" id="KW-1003">Cell membrane</keyword>
<dbReference type="AlphaFoldDB" id="A0A2V1JXW5"/>
<dbReference type="InterPro" id="IPR009154">
    <property type="entry name" value="Membr-bd_4haem_cyt_TorC"/>
</dbReference>
<keyword evidence="7 14" id="KW-0349">Heme</keyword>
<evidence type="ECO:0000256" key="6">
    <source>
        <dbReference type="ARBA" id="ARBA00022519"/>
    </source>
</evidence>
<comment type="PTM">
    <text evidence="15">Binds 5 heme groups per subunit.</text>
</comment>
<evidence type="ECO:0000256" key="10">
    <source>
        <dbReference type="ARBA" id="ARBA00022982"/>
    </source>
</evidence>
<evidence type="ECO:0000313" key="20">
    <source>
        <dbReference type="Proteomes" id="UP000245212"/>
    </source>
</evidence>
<keyword evidence="8 17" id="KW-0812">Transmembrane</keyword>
<evidence type="ECO:0000313" key="19">
    <source>
        <dbReference type="EMBL" id="PWF21249.1"/>
    </source>
</evidence>
<dbReference type="GO" id="GO:0009276">
    <property type="term" value="C:Gram-negative-bacterium-type cell wall"/>
    <property type="evidence" value="ECO:0007669"/>
    <property type="project" value="UniProtKB-UniRule"/>
</dbReference>
<sequence length="394" mass="44555">MKKLLNFLHQLFLRPSTRIGLGILVTGGFLAGILSWQGFNTALKATNEEAFCISCHTMHDNSLQELKNTVHWSNRSGVRAYCADCHVPHDFTDKIARKIQASREVLSQILGDIDTREQFLDHRIVLAQREWARFEANGSKECRSCHDYDDMDFEKMKPAAREIMRGAAERDQSCVSCHRGIAHELPDVKGGHNPAFDPLRSAASSQSVQSGQTYYLAAPQELYAEETLERKIGHIEMATAVKVLETKGDAQRVELLLWRKNKGYGRVWYSQFGLNITNAILEKEVSRDAQTINVLDSREDALTGLEWQQVQVAGWIPKNNLIDSQEPIWSIARSTYNTSCSVCHRQPQEAHFDANTWPGMFNGMVGFTNLDNETAKVILKYLQNHSSDFSNATH</sequence>
<evidence type="ECO:0000256" key="7">
    <source>
        <dbReference type="ARBA" id="ARBA00022617"/>
    </source>
</evidence>
<dbReference type="Pfam" id="PF03264">
    <property type="entry name" value="Cytochrom_NNT"/>
    <property type="match status" value="1"/>
</dbReference>
<evidence type="ECO:0000256" key="17">
    <source>
        <dbReference type="SAM" id="Phobius"/>
    </source>
</evidence>
<evidence type="ECO:0000256" key="8">
    <source>
        <dbReference type="ARBA" id="ARBA00022692"/>
    </source>
</evidence>
<feature type="binding site" description="axial binding residue" evidence="16">
    <location>
        <position position="146"/>
    </location>
    <ligand>
        <name>heme</name>
        <dbReference type="ChEBI" id="CHEBI:30413"/>
        <label>3</label>
    </ligand>
    <ligandPart>
        <name>Fe</name>
        <dbReference type="ChEBI" id="CHEBI:18248"/>
    </ligandPart>
</feature>
<feature type="binding site" description="covalent" evidence="15">
    <location>
        <position position="177"/>
    </location>
    <ligand>
        <name>heme</name>
        <dbReference type="ChEBI" id="CHEBI:30413"/>
        <label>4</label>
    </ligand>
</feature>
<dbReference type="InterPro" id="IPR038266">
    <property type="entry name" value="NapC/NirT_cytc_sf"/>
</dbReference>
<feature type="binding site" description="covalent" evidence="15">
    <location>
        <position position="340"/>
    </location>
    <ligand>
        <name>heme</name>
        <dbReference type="ChEBI" id="CHEBI:30413"/>
        <label>5</label>
    </ligand>
</feature>
<evidence type="ECO:0000256" key="4">
    <source>
        <dbReference type="ARBA" id="ARBA00022448"/>
    </source>
</evidence>
<accession>A0A2V1JXW5</accession>
<keyword evidence="4 14" id="KW-0813">Transport</keyword>
<dbReference type="PANTHER" id="PTHR30333:SF1">
    <property type="entry name" value="CYTOCHROME C-TYPE PROTEIN NAPC"/>
    <property type="match status" value="1"/>
</dbReference>
<dbReference type="NCBIfam" id="TIGR02162">
    <property type="entry name" value="torC"/>
    <property type="match status" value="1"/>
</dbReference>
<evidence type="ECO:0000256" key="11">
    <source>
        <dbReference type="ARBA" id="ARBA00022989"/>
    </source>
</evidence>
<evidence type="ECO:0000256" key="3">
    <source>
        <dbReference type="ARBA" id="ARBA00007395"/>
    </source>
</evidence>
<feature type="binding site" description="axial binding residue" evidence="16">
    <location>
        <position position="178"/>
    </location>
    <ligand>
        <name>heme</name>
        <dbReference type="ChEBI" id="CHEBI:30413"/>
        <label>4</label>
    </ligand>
    <ligandPart>
        <name>Fe</name>
        <dbReference type="ChEBI" id="CHEBI:18248"/>
    </ligandPart>
</feature>
<comment type="subcellular location">
    <subcellularLocation>
        <location evidence="1">Cell inner membrane</location>
        <topology evidence="1">Single-pass type II membrane protein</topology>
    </subcellularLocation>
</comment>
<evidence type="ECO:0000256" key="16">
    <source>
        <dbReference type="PIRSR" id="PIRSR000014-2"/>
    </source>
</evidence>